<dbReference type="PANTHER" id="PTHR30146">
    <property type="entry name" value="LACI-RELATED TRANSCRIPTIONAL REPRESSOR"/>
    <property type="match status" value="1"/>
</dbReference>
<dbReference type="Gene3D" id="1.10.260.40">
    <property type="entry name" value="lambda repressor-like DNA-binding domains"/>
    <property type="match status" value="1"/>
</dbReference>
<evidence type="ECO:0000256" key="4">
    <source>
        <dbReference type="SAM" id="MobiDB-lite"/>
    </source>
</evidence>
<dbReference type="SUPFAM" id="SSF53822">
    <property type="entry name" value="Periplasmic binding protein-like I"/>
    <property type="match status" value="1"/>
</dbReference>
<evidence type="ECO:0000256" key="1">
    <source>
        <dbReference type="ARBA" id="ARBA00023015"/>
    </source>
</evidence>
<name>A0ABW7H8J9_9BURK</name>
<proteinExistence type="predicted"/>
<dbReference type="InterPro" id="IPR000843">
    <property type="entry name" value="HTH_LacI"/>
</dbReference>
<dbReference type="PROSITE" id="PS00356">
    <property type="entry name" value="HTH_LACI_1"/>
    <property type="match status" value="1"/>
</dbReference>
<feature type="domain" description="HTH lacI-type" evidence="5">
    <location>
        <begin position="23"/>
        <end position="80"/>
    </location>
</feature>
<dbReference type="EMBL" id="JBIGIC010000002">
    <property type="protein sequence ID" value="MFG6486231.1"/>
    <property type="molecule type" value="Genomic_DNA"/>
</dbReference>
<evidence type="ECO:0000256" key="2">
    <source>
        <dbReference type="ARBA" id="ARBA00023125"/>
    </source>
</evidence>
<keyword evidence="2 6" id="KW-0238">DNA-binding</keyword>
<dbReference type="SMART" id="SM00354">
    <property type="entry name" value="HTH_LACI"/>
    <property type="match status" value="1"/>
</dbReference>
<dbReference type="InterPro" id="IPR046335">
    <property type="entry name" value="LacI/GalR-like_sensor"/>
</dbReference>
<gene>
    <name evidence="6" type="ORF">ACG04R_06070</name>
</gene>
<comment type="caution">
    <text evidence="6">The sequence shown here is derived from an EMBL/GenBank/DDBJ whole genome shotgun (WGS) entry which is preliminary data.</text>
</comment>
<sequence length="364" mass="39205">MSAPDPKTSLPLPSKSRRRGGAATLADVAREAGVSVMAASVVLNGAKSATRTSAETRARVIAAAERLHYRANATARALANGRANAIGVVASHWKEDANLYFMEILGGVIEMATPSRQTVAVFMLQGWEEAQRRLPEICDGRIDGLVLVAPRLGMDASAWMPRHVPVVTLHSENAIAGVVNLEPDEEVGSFEAVSQMLVIGHRRILHIAGPAGLLGAERRLAGYLRAYAAARLQPPDDHVVRSALNADGGRQAMLDWLRGHRTEPIPEAVFCANDAIALGCIQALSTQGVRVPEEVSVVGFDDIWFARASSLATVRQPLHAMGKRAMEVLMEQIEAMREGAQWRGPGNIVLPTEFVHRGTLKPPR</sequence>
<keyword evidence="1" id="KW-0805">Transcription regulation</keyword>
<dbReference type="CDD" id="cd06267">
    <property type="entry name" value="PBP1_LacI_sugar_binding-like"/>
    <property type="match status" value="1"/>
</dbReference>
<dbReference type="SUPFAM" id="SSF47413">
    <property type="entry name" value="lambda repressor-like DNA-binding domains"/>
    <property type="match status" value="1"/>
</dbReference>
<accession>A0ABW7H8J9</accession>
<evidence type="ECO:0000313" key="7">
    <source>
        <dbReference type="Proteomes" id="UP001606134"/>
    </source>
</evidence>
<evidence type="ECO:0000313" key="6">
    <source>
        <dbReference type="EMBL" id="MFG6486231.1"/>
    </source>
</evidence>
<dbReference type="Gene3D" id="3.40.50.2300">
    <property type="match status" value="2"/>
</dbReference>
<protein>
    <submittedName>
        <fullName evidence="6">LacI family DNA-binding transcriptional regulator</fullName>
    </submittedName>
</protein>
<dbReference type="Pfam" id="PF00356">
    <property type="entry name" value="LacI"/>
    <property type="match status" value="1"/>
</dbReference>
<keyword evidence="3" id="KW-0804">Transcription</keyword>
<dbReference type="GO" id="GO:0003677">
    <property type="term" value="F:DNA binding"/>
    <property type="evidence" value="ECO:0007669"/>
    <property type="project" value="UniProtKB-KW"/>
</dbReference>
<dbReference type="InterPro" id="IPR028082">
    <property type="entry name" value="Peripla_BP_I"/>
</dbReference>
<dbReference type="PROSITE" id="PS50932">
    <property type="entry name" value="HTH_LACI_2"/>
    <property type="match status" value="1"/>
</dbReference>
<dbReference type="PANTHER" id="PTHR30146:SF153">
    <property type="entry name" value="LACTOSE OPERON REPRESSOR"/>
    <property type="match status" value="1"/>
</dbReference>
<dbReference type="InterPro" id="IPR010982">
    <property type="entry name" value="Lambda_DNA-bd_dom_sf"/>
</dbReference>
<evidence type="ECO:0000256" key="3">
    <source>
        <dbReference type="ARBA" id="ARBA00023163"/>
    </source>
</evidence>
<evidence type="ECO:0000259" key="5">
    <source>
        <dbReference type="PROSITE" id="PS50932"/>
    </source>
</evidence>
<dbReference type="Proteomes" id="UP001606134">
    <property type="component" value="Unassembled WGS sequence"/>
</dbReference>
<dbReference type="RefSeq" id="WP_394407234.1">
    <property type="nucleotide sequence ID" value="NZ_JBIGIC010000002.1"/>
</dbReference>
<feature type="region of interest" description="Disordered" evidence="4">
    <location>
        <begin position="1"/>
        <end position="20"/>
    </location>
</feature>
<dbReference type="CDD" id="cd01392">
    <property type="entry name" value="HTH_LacI"/>
    <property type="match status" value="1"/>
</dbReference>
<dbReference type="Pfam" id="PF13377">
    <property type="entry name" value="Peripla_BP_3"/>
    <property type="match status" value="1"/>
</dbReference>
<organism evidence="6 7">
    <name type="scientific">Pelomonas candidula</name>
    <dbReference type="NCBI Taxonomy" id="3299025"/>
    <lineage>
        <taxon>Bacteria</taxon>
        <taxon>Pseudomonadati</taxon>
        <taxon>Pseudomonadota</taxon>
        <taxon>Betaproteobacteria</taxon>
        <taxon>Burkholderiales</taxon>
        <taxon>Sphaerotilaceae</taxon>
        <taxon>Roseateles</taxon>
    </lineage>
</organism>
<reference evidence="6 7" key="1">
    <citation type="submission" date="2024-08" db="EMBL/GenBank/DDBJ databases">
        <authorList>
            <person name="Lu H."/>
        </authorList>
    </citation>
    <scope>NUCLEOTIDE SEQUENCE [LARGE SCALE GENOMIC DNA]</scope>
    <source>
        <strain evidence="6 7">BYS78W</strain>
    </source>
</reference>
<keyword evidence="7" id="KW-1185">Reference proteome</keyword>